<evidence type="ECO:0000313" key="2">
    <source>
        <dbReference type="Proteomes" id="UP000641025"/>
    </source>
</evidence>
<name>A0ABS0YQ01_9BACT</name>
<dbReference type="Pfam" id="PF05947">
    <property type="entry name" value="T6SS_TssF"/>
    <property type="match status" value="1"/>
</dbReference>
<accession>A0ABS0YQ01</accession>
<gene>
    <name evidence="1" type="primary">tssF</name>
    <name evidence="1" type="ORF">JFN90_07380</name>
</gene>
<comment type="caution">
    <text evidence="1">The sequence shown here is derived from an EMBL/GenBank/DDBJ whole genome shotgun (WGS) entry which is preliminary data.</text>
</comment>
<sequence>MPDDFLDYFERELSFLREMGSDFARRYPKVAGRLLLEPSKCEDPHTERLIEAFAFLCARIQRKIDDGLPEITQSLLQVLYPQLVTPIPSVSLVKFGPNFRNLPEAGYHIPKGTELFSKPVHGVSCLFRTVYPVTLWPIEVVDARLEEPRRQVRGAQQVVRIRLRVHRGAFQGDVLRFHLNGQPQHVFPLYQLLLSHVCLMECGAADAPASERLELPPGALLPVGFAAEEGLLPAPEQMFPGYRLLLEYFTLPQKFLSFEIVGLKGKAFGELLDLLLYLDRPAPECLVVGSDTFCLYATPVVNIFNKVAEPIRLDHESSDYRVVADLRREDGMEVLSIDDVTAVTPDSPSEVKRYSPVFGVENGPGCEGELPLWHMHRRPSSRPHDGGTDVFLSFSNGNVNCPVPETVLVRCSCSNRDLPAKLPFGDPAGDFQTELPAPLQAISCLIKPTTSLRPPLDGGRQRSLISHLSLNYLSLVDTGAGALREILHLYDFCGSASTRQEINGIESVSSRPVTRRMGAGFCRGVEVTIEFDEEKYIGSSLYLFAAVLERFLGQYVSVNSFVQVIAKTTRDNSIFKQWPPRSGDRVLL</sequence>
<reference evidence="1 2" key="1">
    <citation type="submission" date="2020-12" db="EMBL/GenBank/DDBJ databases">
        <title>Geomonas sp. Red259, isolated from paddy soil.</title>
        <authorList>
            <person name="Xu Z."/>
            <person name="Zhang Z."/>
            <person name="Masuda Y."/>
            <person name="Itoh H."/>
            <person name="Senoo K."/>
        </authorList>
    </citation>
    <scope>NUCLEOTIDE SEQUENCE [LARGE SCALE GENOMIC DNA]</scope>
    <source>
        <strain evidence="1 2">Red259</strain>
    </source>
</reference>
<dbReference type="PANTHER" id="PTHR35370">
    <property type="entry name" value="CYTOPLASMIC PROTEIN-RELATED-RELATED"/>
    <property type="match status" value="1"/>
</dbReference>
<dbReference type="Proteomes" id="UP000641025">
    <property type="component" value="Unassembled WGS sequence"/>
</dbReference>
<dbReference type="NCBIfam" id="TIGR03359">
    <property type="entry name" value="VI_chp_6"/>
    <property type="match status" value="1"/>
</dbReference>
<dbReference type="PIRSF" id="PIRSF028304">
    <property type="entry name" value="UCP028304"/>
    <property type="match status" value="1"/>
</dbReference>
<organism evidence="1 2">
    <name type="scientific">Geomonas propionica</name>
    <dbReference type="NCBI Taxonomy" id="2798582"/>
    <lineage>
        <taxon>Bacteria</taxon>
        <taxon>Pseudomonadati</taxon>
        <taxon>Thermodesulfobacteriota</taxon>
        <taxon>Desulfuromonadia</taxon>
        <taxon>Geobacterales</taxon>
        <taxon>Geobacteraceae</taxon>
        <taxon>Geomonas</taxon>
    </lineage>
</organism>
<dbReference type="EMBL" id="JAEMHK010000004">
    <property type="protein sequence ID" value="MBJ6799958.1"/>
    <property type="molecule type" value="Genomic_DNA"/>
</dbReference>
<protein>
    <submittedName>
        <fullName evidence="1">Type VI secretion system baseplate subunit TssF</fullName>
    </submittedName>
</protein>
<keyword evidence="2" id="KW-1185">Reference proteome</keyword>
<dbReference type="PANTHER" id="PTHR35370:SF1">
    <property type="entry name" value="TYPE VI SECRETION SYSTEM COMPONENT TSSF1"/>
    <property type="match status" value="1"/>
</dbReference>
<evidence type="ECO:0000313" key="1">
    <source>
        <dbReference type="EMBL" id="MBJ6799958.1"/>
    </source>
</evidence>
<dbReference type="RefSeq" id="WP_199394471.1">
    <property type="nucleotide sequence ID" value="NZ_JAEMHK010000004.1"/>
</dbReference>
<dbReference type="InterPro" id="IPR010272">
    <property type="entry name" value="T6SS_TssF"/>
</dbReference>
<proteinExistence type="predicted"/>